<evidence type="ECO:0000313" key="1">
    <source>
        <dbReference type="EMBL" id="TLF96636.1"/>
    </source>
</evidence>
<gene>
    <name evidence="1" type="ORF">FEK35_28210</name>
</gene>
<protein>
    <submittedName>
        <fullName evidence="1">Uncharacterized protein</fullName>
    </submittedName>
</protein>
<sequence length="280" mass="31293">MAETDATTLASAAQTFSRELVKQRDDLRQAVTDLTNQAAVTIGIGVAGTVVTATGSNWAAMGVNAARVGSTALRIRSMVETVQTASRHVGTLLADIRVTASVVRLMADTISKPLTNFEFDPDTGAIKTRPVFPKWKQDAWERYLQECPTRPGGCMSMEEWSKKYDQLMENSSNGSEWDREVADITGYNEENGWKPQQHVDGVPGRRYDFVHYDENGTPDELVENKSGRLDTSQLDKDEQALDRGFRVTYNLRAPLSPSDQKRLESLKAEYGDRFTVNYHY</sequence>
<organism evidence="1 2">
    <name type="scientific">Nocardia cyriacigeorgica</name>
    <dbReference type="NCBI Taxonomy" id="135487"/>
    <lineage>
        <taxon>Bacteria</taxon>
        <taxon>Bacillati</taxon>
        <taxon>Actinomycetota</taxon>
        <taxon>Actinomycetes</taxon>
        <taxon>Mycobacteriales</taxon>
        <taxon>Nocardiaceae</taxon>
        <taxon>Nocardia</taxon>
    </lineage>
</organism>
<dbReference type="Proteomes" id="UP000308349">
    <property type="component" value="Unassembled WGS sequence"/>
</dbReference>
<accession>A0A5R8P6L1</accession>
<dbReference type="RefSeq" id="WP_138458783.1">
    <property type="nucleotide sequence ID" value="NZ_VBUU01000043.1"/>
</dbReference>
<dbReference type="OrthoDB" id="4577681at2"/>
<evidence type="ECO:0000313" key="2">
    <source>
        <dbReference type="Proteomes" id="UP000308349"/>
    </source>
</evidence>
<reference evidence="1 2" key="1">
    <citation type="submission" date="2019-05" db="EMBL/GenBank/DDBJ databases">
        <title>Genomes sequences of two Nocardia cyriacigeorgica environmental isolates, type strains Nocardia asteroides ATCC 19247 and Nocardia cyriacigeorgica DSM 44484.</title>
        <authorList>
            <person name="Vautrin F."/>
            <person name="Bergeron E."/>
            <person name="Dubost A."/>
            <person name="Abrouk D."/>
            <person name="Rodriguez Nava V."/>
            <person name="Pujic P."/>
        </authorList>
    </citation>
    <scope>NUCLEOTIDE SEQUENCE [LARGE SCALE GENOMIC DNA]</scope>
    <source>
        <strain evidence="1 2">EML 1456</strain>
    </source>
</reference>
<name>A0A5R8P6L1_9NOCA</name>
<proteinExistence type="predicted"/>
<comment type="caution">
    <text evidence="1">The sequence shown here is derived from an EMBL/GenBank/DDBJ whole genome shotgun (WGS) entry which is preliminary data.</text>
</comment>
<dbReference type="AlphaFoldDB" id="A0A5R8P6L1"/>
<dbReference type="EMBL" id="VBUU01000043">
    <property type="protein sequence ID" value="TLF96636.1"/>
    <property type="molecule type" value="Genomic_DNA"/>
</dbReference>